<accession>A0A096B4T9</accession>
<dbReference type="HOGENOM" id="CLU_031022_0_0_9"/>
<evidence type="ECO:0008006" key="3">
    <source>
        <dbReference type="Google" id="ProtNLM"/>
    </source>
</evidence>
<dbReference type="GeneID" id="63973085"/>
<dbReference type="eggNOG" id="ENOG502Z8CW">
    <property type="taxonomic scope" value="Bacteria"/>
</dbReference>
<gene>
    <name evidence="1" type="ORF">HMPREF9460_02897</name>
</gene>
<name>A0A096B4T9_FLAPL</name>
<comment type="caution">
    <text evidence="1">The sequence shown here is derived from an EMBL/GenBank/DDBJ whole genome shotgun (WGS) entry which is preliminary data.</text>
</comment>
<dbReference type="PROSITE" id="PS51257">
    <property type="entry name" value="PROKAR_LIPOPROTEIN"/>
    <property type="match status" value="1"/>
</dbReference>
<keyword evidence="2" id="KW-1185">Reference proteome</keyword>
<dbReference type="AlphaFoldDB" id="A0A096B4T9"/>
<reference evidence="1 2" key="1">
    <citation type="submission" date="2011-08" db="EMBL/GenBank/DDBJ databases">
        <title>The Genome Sequence of Clostridium orbiscindens 1_3_50AFAA.</title>
        <authorList>
            <consortium name="The Broad Institute Genome Sequencing Platform"/>
            <person name="Earl A."/>
            <person name="Ward D."/>
            <person name="Feldgarden M."/>
            <person name="Gevers D."/>
            <person name="Daigneault M."/>
            <person name="Strauss J."/>
            <person name="Allen-Vercoe E."/>
            <person name="Young S.K."/>
            <person name="Zeng Q."/>
            <person name="Gargeya S."/>
            <person name="Fitzgerald M."/>
            <person name="Haas B."/>
            <person name="Abouelleil A."/>
            <person name="Alvarado L."/>
            <person name="Arachchi H.M."/>
            <person name="Berlin A."/>
            <person name="Brown A."/>
            <person name="Chapman S.B."/>
            <person name="Chen Z."/>
            <person name="Dunbar C."/>
            <person name="Freedman E."/>
            <person name="Gearin G."/>
            <person name="Gellesch M."/>
            <person name="Goldberg J."/>
            <person name="Griggs A."/>
            <person name="Gujja S."/>
            <person name="Heiman D."/>
            <person name="Howarth C."/>
            <person name="Larson L."/>
            <person name="Lui A."/>
            <person name="MacDonald P.J.P."/>
            <person name="Montmayeur A."/>
            <person name="Murphy C."/>
            <person name="Neiman D."/>
            <person name="Pearson M."/>
            <person name="Priest M."/>
            <person name="Roberts A."/>
            <person name="Saif S."/>
            <person name="Shea T."/>
            <person name="Shenoy N."/>
            <person name="Sisk P."/>
            <person name="Stolte C."/>
            <person name="Sykes S."/>
            <person name="Wortman J."/>
            <person name="Nusbaum C."/>
            <person name="Birren B."/>
        </authorList>
    </citation>
    <scope>NUCLEOTIDE SEQUENCE [LARGE SCALE GENOMIC DNA]</scope>
    <source>
        <strain evidence="1 2">1_3_50AFAA</strain>
    </source>
</reference>
<organism evidence="1 2">
    <name type="scientific">Flavonifractor plautii 1_3_50AFAA</name>
    <dbReference type="NCBI Taxonomy" id="742738"/>
    <lineage>
        <taxon>Bacteria</taxon>
        <taxon>Bacillati</taxon>
        <taxon>Bacillota</taxon>
        <taxon>Clostridia</taxon>
        <taxon>Eubacteriales</taxon>
        <taxon>Oscillospiraceae</taxon>
        <taxon>Flavonifractor</taxon>
    </lineage>
</organism>
<evidence type="ECO:0000313" key="1">
    <source>
        <dbReference type="EMBL" id="KGF54393.1"/>
    </source>
</evidence>
<dbReference type="PATRIC" id="fig|742738.3.peg.2980"/>
<dbReference type="Proteomes" id="UP000029585">
    <property type="component" value="Unassembled WGS sequence"/>
</dbReference>
<evidence type="ECO:0000313" key="2">
    <source>
        <dbReference type="Proteomes" id="UP000029585"/>
    </source>
</evidence>
<dbReference type="EMBL" id="ADLO01000089">
    <property type="protein sequence ID" value="KGF54393.1"/>
    <property type="molecule type" value="Genomic_DNA"/>
</dbReference>
<protein>
    <recommendedName>
        <fullName evidence="3">AlgX/AlgJ SGNH hydrolase-like domain-containing protein</fullName>
    </recommendedName>
</protein>
<sequence>MDSKKKNLTVCILFGLLLAVAFLACLFLPKEATSDSERRKLAAMPAFTLDTVLSGRFMSGFETYTQDHFPFRDQFRTLKALSATGLFHRQDNNGIYVSDGFAAAVEYPLNESSLDRAAGRFQYLYDKYLNGSNRVFLSVIPDKNCFLARESGHLSMDYAQLESLMAQKVGFADYISISDLLERDDYYRTDTHWRQERITDVAERLAQAMGVTLTQNYEESVLERDFYGVYCGQSALPLAPESIHYLINDAIRDCTVYDYQNNRTGTVYDMERAMGKDPYEIFLSGSLSLITMENPYAQSGRELVLFRDSFGSSIAPLLLSGYSRITLVDIRYIQPDYLGQFIDFENCDVLFLYSSLVLNNSDTLK</sequence>
<proteinExistence type="predicted"/>
<dbReference type="RefSeq" id="WP_007492198.1">
    <property type="nucleotide sequence ID" value="NZ_KN174164.1"/>
</dbReference>